<dbReference type="GO" id="GO:0016787">
    <property type="term" value="F:hydrolase activity"/>
    <property type="evidence" value="ECO:0007669"/>
    <property type="project" value="UniProtKB-KW"/>
</dbReference>
<dbReference type="AlphaFoldDB" id="A0A4R1IDW2"/>
<dbReference type="OrthoDB" id="9787654at2"/>
<comment type="caution">
    <text evidence="3">The sequence shown here is derived from an EMBL/GenBank/DDBJ whole genome shotgun (WGS) entry which is preliminary data.</text>
</comment>
<accession>A0A4R1IDW2</accession>
<name>A0A4R1IDW2_ANCAQ</name>
<evidence type="ECO:0000259" key="2">
    <source>
        <dbReference type="Pfam" id="PF04909"/>
    </source>
</evidence>
<evidence type="ECO:0000313" key="3">
    <source>
        <dbReference type="EMBL" id="TCK31639.1"/>
    </source>
</evidence>
<evidence type="ECO:0000256" key="1">
    <source>
        <dbReference type="ARBA" id="ARBA00038310"/>
    </source>
</evidence>
<dbReference type="SUPFAM" id="SSF51556">
    <property type="entry name" value="Metallo-dependent hydrolases"/>
    <property type="match status" value="1"/>
</dbReference>
<evidence type="ECO:0000313" key="4">
    <source>
        <dbReference type="Proteomes" id="UP000295030"/>
    </source>
</evidence>
<dbReference type="RefSeq" id="WP_131834835.1">
    <property type="nucleotide sequence ID" value="NZ_SMFY01000001.1"/>
</dbReference>
<dbReference type="InterPro" id="IPR032466">
    <property type="entry name" value="Metal_Hydrolase"/>
</dbReference>
<dbReference type="InterPro" id="IPR006680">
    <property type="entry name" value="Amidohydro-rel"/>
</dbReference>
<dbReference type="Pfam" id="PF04909">
    <property type="entry name" value="Amidohydro_2"/>
    <property type="match status" value="1"/>
</dbReference>
<dbReference type="InterPro" id="IPR052350">
    <property type="entry name" value="Metallo-dep_Lactonases"/>
</dbReference>
<dbReference type="PANTHER" id="PTHR43569">
    <property type="entry name" value="AMIDOHYDROLASE"/>
    <property type="match status" value="1"/>
</dbReference>
<protein>
    <submittedName>
        <fullName evidence="3">Putative TIM-barrel fold metal-dependent hydrolase</fullName>
    </submittedName>
</protein>
<feature type="domain" description="Amidohydrolase-related" evidence="2">
    <location>
        <begin position="15"/>
        <end position="308"/>
    </location>
</feature>
<sequence length="311" mass="35054">MTDTLTAAKGRTAIIDAHLHLYDGQANRFGIFERRDVVFESFVGDYAAMPRRFLIEDYIEATAARQVEGVIWHEFMSADPIAEACWAQRIADTACVPMALVGLVDLQQPDLEARLDIYRTLPNLTGVRQHLLWDPVHPLRRFAPRPDLMTDPAWLAGLARLNGTDLRCGLEVCGPQLPELTRVVRAHPDIAFTVAVMGWPTQLDREGFERWRADFKALSHCPNVCASISAVECIFGLGWSEEQVRPWILAIVETFRPSRCMLGSHLPISALSHGFDALYETYERIFAGCSEVERTALFSGTARDWFRLPRA</sequence>
<dbReference type="EMBL" id="SMFY01000001">
    <property type="protein sequence ID" value="TCK31639.1"/>
    <property type="molecule type" value="Genomic_DNA"/>
</dbReference>
<keyword evidence="4" id="KW-1185">Reference proteome</keyword>
<reference evidence="3 4" key="1">
    <citation type="submission" date="2019-03" db="EMBL/GenBank/DDBJ databases">
        <title>Genomic Encyclopedia of Type Strains, Phase IV (KMG-IV): sequencing the most valuable type-strain genomes for metagenomic binning, comparative biology and taxonomic classification.</title>
        <authorList>
            <person name="Goeker M."/>
        </authorList>
    </citation>
    <scope>NUCLEOTIDE SEQUENCE [LARGE SCALE GENOMIC DNA]</scope>
    <source>
        <strain evidence="3 4">DSM 101</strain>
    </source>
</reference>
<dbReference type="PANTHER" id="PTHR43569:SF2">
    <property type="entry name" value="AMIDOHYDROLASE-RELATED DOMAIN-CONTAINING PROTEIN"/>
    <property type="match status" value="1"/>
</dbReference>
<comment type="similarity">
    <text evidence="1">Belongs to the metallo-dependent hydrolases superfamily.</text>
</comment>
<keyword evidence="3" id="KW-0378">Hydrolase</keyword>
<organism evidence="3 4">
    <name type="scientific">Ancylobacter aquaticus</name>
    <dbReference type="NCBI Taxonomy" id="100"/>
    <lineage>
        <taxon>Bacteria</taxon>
        <taxon>Pseudomonadati</taxon>
        <taxon>Pseudomonadota</taxon>
        <taxon>Alphaproteobacteria</taxon>
        <taxon>Hyphomicrobiales</taxon>
        <taxon>Xanthobacteraceae</taxon>
        <taxon>Ancylobacter</taxon>
    </lineage>
</organism>
<dbReference type="Proteomes" id="UP000295030">
    <property type="component" value="Unassembled WGS sequence"/>
</dbReference>
<dbReference type="Gene3D" id="3.20.20.140">
    <property type="entry name" value="Metal-dependent hydrolases"/>
    <property type="match status" value="1"/>
</dbReference>
<proteinExistence type="inferred from homology"/>
<gene>
    <name evidence="3" type="ORF">EV667_1750</name>
</gene>